<protein>
    <submittedName>
        <fullName evidence="1">BZ3500_MvSof-1268-A1-R1_Chr11-3g03600 protein</fullName>
    </submittedName>
</protein>
<dbReference type="EMBL" id="FMWP01000060">
    <property type="protein sequence ID" value="SCZ95096.1"/>
    <property type="molecule type" value="Genomic_DNA"/>
</dbReference>
<organism evidence="1 2">
    <name type="scientific">Microbotryum saponariae</name>
    <dbReference type="NCBI Taxonomy" id="289078"/>
    <lineage>
        <taxon>Eukaryota</taxon>
        <taxon>Fungi</taxon>
        <taxon>Dikarya</taxon>
        <taxon>Basidiomycota</taxon>
        <taxon>Pucciniomycotina</taxon>
        <taxon>Microbotryomycetes</taxon>
        <taxon>Microbotryales</taxon>
        <taxon>Microbotryaceae</taxon>
        <taxon>Microbotryum</taxon>
    </lineage>
</organism>
<keyword evidence="2" id="KW-1185">Reference proteome</keyword>
<gene>
    <name evidence="1" type="ORF">BZ3500_MVSOF-1268-A1-R1_CHR11-3G03600</name>
</gene>
<evidence type="ECO:0000313" key="1">
    <source>
        <dbReference type="EMBL" id="SCZ95096.1"/>
    </source>
</evidence>
<evidence type="ECO:0000313" key="2">
    <source>
        <dbReference type="Proteomes" id="UP000249723"/>
    </source>
</evidence>
<reference evidence="2" key="1">
    <citation type="submission" date="2016-10" db="EMBL/GenBank/DDBJ databases">
        <authorList>
            <person name="Jeantristanb JTB J.-T."/>
            <person name="Ricardo R."/>
        </authorList>
    </citation>
    <scope>NUCLEOTIDE SEQUENCE [LARGE SCALE GENOMIC DNA]</scope>
</reference>
<sequence>MRWFLGNKQRAGCFGDERRILLCYMVMSCVDVGPECMFRCLCASVR</sequence>
<name>A0A2X0LCY5_9BASI</name>
<dbReference type="AlphaFoldDB" id="A0A2X0LCY5"/>
<proteinExistence type="predicted"/>
<accession>A0A2X0LCY5</accession>
<dbReference type="Proteomes" id="UP000249723">
    <property type="component" value="Unassembled WGS sequence"/>
</dbReference>